<dbReference type="EMBL" id="LFZX01000043">
    <property type="protein sequence ID" value="KNC67932.1"/>
    <property type="molecule type" value="Genomic_DNA"/>
</dbReference>
<organism evidence="2 3">
    <name type="scientific">Pseudoalteromonas rubra</name>
    <dbReference type="NCBI Taxonomy" id="43658"/>
    <lineage>
        <taxon>Bacteria</taxon>
        <taxon>Pseudomonadati</taxon>
        <taxon>Pseudomonadota</taxon>
        <taxon>Gammaproteobacteria</taxon>
        <taxon>Alteromonadales</taxon>
        <taxon>Pseudoalteromonadaceae</taxon>
        <taxon>Pseudoalteromonas</taxon>
    </lineage>
</organism>
<evidence type="ECO:0000256" key="1">
    <source>
        <dbReference type="SAM" id="MobiDB-lite"/>
    </source>
</evidence>
<name>A0A0L0ETX3_9GAMM</name>
<accession>A0A0L0ETX3</accession>
<protein>
    <submittedName>
        <fullName evidence="2">Uncharacterized protein</fullName>
    </submittedName>
</protein>
<gene>
    <name evidence="2" type="ORF">AC626_07865</name>
</gene>
<dbReference type="AlphaFoldDB" id="A0A0L0ETX3"/>
<feature type="region of interest" description="Disordered" evidence="1">
    <location>
        <begin position="139"/>
        <end position="175"/>
    </location>
</feature>
<proteinExistence type="predicted"/>
<dbReference type="PATRIC" id="fig|43658.6.peg.4826"/>
<reference evidence="3" key="1">
    <citation type="submission" date="2015-07" db="EMBL/GenBank/DDBJ databases">
        <title>Draft genome sequence of a Pseudoalteromonas rubra strain, OCN096, isolated from Kaneohe Bay, Oahu, Hawaii.</title>
        <authorList>
            <person name="Beurmann S."/>
            <person name="Ushijima B."/>
            <person name="Belcaid M."/>
            <person name="Callahan S.M."/>
            <person name="Aeby G.S."/>
        </authorList>
    </citation>
    <scope>NUCLEOTIDE SEQUENCE [LARGE SCALE GENOMIC DNA]</scope>
    <source>
        <strain evidence="3">OCN096</strain>
    </source>
</reference>
<evidence type="ECO:0000313" key="3">
    <source>
        <dbReference type="Proteomes" id="UP000036850"/>
    </source>
</evidence>
<comment type="caution">
    <text evidence="2">The sequence shown here is derived from an EMBL/GenBank/DDBJ whole genome shotgun (WGS) entry which is preliminary data.</text>
</comment>
<dbReference type="Proteomes" id="UP000036850">
    <property type="component" value="Unassembled WGS sequence"/>
</dbReference>
<feature type="compositionally biased region" description="Basic and acidic residues" evidence="1">
    <location>
        <begin position="166"/>
        <end position="175"/>
    </location>
</feature>
<evidence type="ECO:0000313" key="2">
    <source>
        <dbReference type="EMBL" id="KNC67932.1"/>
    </source>
</evidence>
<sequence length="175" mass="20078">MYTQKTKPKHYTSSIVASSILPRQMQKPRFEITDKGQTNKTMINSRPTSTSTIQRYIKTLDWDSREGNHTGEQQMSMAFSLLNDDPALKAWARSHPHARAVTRQCLDDNTWHSRAQYRHLIRNLYLEYLDQEQDMLDAQLDDNDSTPNISAAEGVSSDGTSTIRSMRPEPSKFSI</sequence>